<gene>
    <name evidence="4" type="ORF">FA15DRAFT_665688</name>
</gene>
<keyword evidence="2" id="KW-1133">Transmembrane helix</keyword>
<evidence type="ECO:0000256" key="3">
    <source>
        <dbReference type="SAM" id="SignalP"/>
    </source>
</evidence>
<dbReference type="AlphaFoldDB" id="A0A5C3L6C7"/>
<proteinExistence type="predicted"/>
<feature type="region of interest" description="Disordered" evidence="1">
    <location>
        <begin position="217"/>
        <end position="249"/>
    </location>
</feature>
<feature type="region of interest" description="Disordered" evidence="1">
    <location>
        <begin position="23"/>
        <end position="119"/>
    </location>
</feature>
<keyword evidence="2" id="KW-0472">Membrane</keyword>
<feature type="transmembrane region" description="Helical" evidence="2">
    <location>
        <begin position="157"/>
        <end position="177"/>
    </location>
</feature>
<feature type="signal peptide" evidence="3">
    <location>
        <begin position="1"/>
        <end position="21"/>
    </location>
</feature>
<feature type="region of interest" description="Disordered" evidence="1">
    <location>
        <begin position="130"/>
        <end position="149"/>
    </location>
</feature>
<keyword evidence="2" id="KW-0812">Transmembrane</keyword>
<dbReference type="STRING" id="230819.A0A5C3L6C7"/>
<evidence type="ECO:0000313" key="5">
    <source>
        <dbReference type="Proteomes" id="UP000307440"/>
    </source>
</evidence>
<feature type="chain" id="PRO_5023132836" description="Mid2 domain-containing protein" evidence="3">
    <location>
        <begin position="22"/>
        <end position="372"/>
    </location>
</feature>
<reference evidence="4 5" key="1">
    <citation type="journal article" date="2019" name="Nat. Ecol. Evol.">
        <title>Megaphylogeny resolves global patterns of mushroom evolution.</title>
        <authorList>
            <person name="Varga T."/>
            <person name="Krizsan K."/>
            <person name="Foldi C."/>
            <person name="Dima B."/>
            <person name="Sanchez-Garcia M."/>
            <person name="Sanchez-Ramirez S."/>
            <person name="Szollosi G.J."/>
            <person name="Szarkandi J.G."/>
            <person name="Papp V."/>
            <person name="Albert L."/>
            <person name="Andreopoulos W."/>
            <person name="Angelini C."/>
            <person name="Antonin V."/>
            <person name="Barry K.W."/>
            <person name="Bougher N.L."/>
            <person name="Buchanan P."/>
            <person name="Buyck B."/>
            <person name="Bense V."/>
            <person name="Catcheside P."/>
            <person name="Chovatia M."/>
            <person name="Cooper J."/>
            <person name="Damon W."/>
            <person name="Desjardin D."/>
            <person name="Finy P."/>
            <person name="Geml J."/>
            <person name="Haridas S."/>
            <person name="Hughes K."/>
            <person name="Justo A."/>
            <person name="Karasinski D."/>
            <person name="Kautmanova I."/>
            <person name="Kiss B."/>
            <person name="Kocsube S."/>
            <person name="Kotiranta H."/>
            <person name="LaButti K.M."/>
            <person name="Lechner B.E."/>
            <person name="Liimatainen K."/>
            <person name="Lipzen A."/>
            <person name="Lukacs Z."/>
            <person name="Mihaltcheva S."/>
            <person name="Morgado L.N."/>
            <person name="Niskanen T."/>
            <person name="Noordeloos M.E."/>
            <person name="Ohm R.A."/>
            <person name="Ortiz-Santana B."/>
            <person name="Ovrebo C."/>
            <person name="Racz N."/>
            <person name="Riley R."/>
            <person name="Savchenko A."/>
            <person name="Shiryaev A."/>
            <person name="Soop K."/>
            <person name="Spirin V."/>
            <person name="Szebenyi C."/>
            <person name="Tomsovsky M."/>
            <person name="Tulloss R.E."/>
            <person name="Uehling J."/>
            <person name="Grigoriev I.V."/>
            <person name="Vagvolgyi C."/>
            <person name="Papp T."/>
            <person name="Martin F.M."/>
            <person name="Miettinen O."/>
            <person name="Hibbett D.S."/>
            <person name="Nagy L.G."/>
        </authorList>
    </citation>
    <scope>NUCLEOTIDE SEQUENCE [LARGE SCALE GENOMIC DNA]</scope>
    <source>
        <strain evidence="4 5">CBS 121175</strain>
    </source>
</reference>
<feature type="compositionally biased region" description="Polar residues" evidence="1">
    <location>
        <begin position="104"/>
        <end position="119"/>
    </location>
</feature>
<evidence type="ECO:0000256" key="1">
    <source>
        <dbReference type="SAM" id="MobiDB-lite"/>
    </source>
</evidence>
<feature type="compositionally biased region" description="Polar residues" evidence="1">
    <location>
        <begin position="224"/>
        <end position="238"/>
    </location>
</feature>
<feature type="compositionally biased region" description="Pro residues" evidence="1">
    <location>
        <begin position="50"/>
        <end position="93"/>
    </location>
</feature>
<evidence type="ECO:0000256" key="2">
    <source>
        <dbReference type="SAM" id="Phobius"/>
    </source>
</evidence>
<dbReference type="EMBL" id="ML210158">
    <property type="protein sequence ID" value="TFK28192.1"/>
    <property type="molecule type" value="Genomic_DNA"/>
</dbReference>
<protein>
    <recommendedName>
        <fullName evidence="6">Mid2 domain-containing protein</fullName>
    </recommendedName>
</protein>
<accession>A0A5C3L6C7</accession>
<name>A0A5C3L6C7_COPMA</name>
<organism evidence="4 5">
    <name type="scientific">Coprinopsis marcescibilis</name>
    <name type="common">Agaric fungus</name>
    <name type="synonym">Psathyrella marcescibilis</name>
    <dbReference type="NCBI Taxonomy" id="230819"/>
    <lineage>
        <taxon>Eukaryota</taxon>
        <taxon>Fungi</taxon>
        <taxon>Dikarya</taxon>
        <taxon>Basidiomycota</taxon>
        <taxon>Agaricomycotina</taxon>
        <taxon>Agaricomycetes</taxon>
        <taxon>Agaricomycetidae</taxon>
        <taxon>Agaricales</taxon>
        <taxon>Agaricineae</taxon>
        <taxon>Psathyrellaceae</taxon>
        <taxon>Coprinopsis</taxon>
    </lineage>
</organism>
<dbReference type="OrthoDB" id="2576541at2759"/>
<sequence>MLVRGSLRSFLFALLVTQVVASNYRRQDPSGEQGGGGRPTGPESGGVSLPPAPTPDPSTPVVPPPSGSPRPTPDPPSPSNDPEPDPEPTPNDPEPSQDPERPNTGVTSPPVQGDNNPQSTVDVFVTRSRSFTPSASNPAPRQTESVAPTEGLSTGSIVGMSVAGGLAVIGIIAFFVWKFTRKNAAAFDDNEPIKWPDLNSHGAAADSHPLPVHNTGRAGFDTGSEVSLSRVNSSNYSTPDFHAGSNDPYAVPPLPHMNPNQPYRDDPTAPTGYYDPYRGPIQDNGSDWNHGDAIPMNQIHAQGAAPQMAYGRQSPGPMQAYDTGAPVYNQQFDAGRQSPGPAAAFGARAASPGPNVMYNAAYNPAAQTYGPR</sequence>
<evidence type="ECO:0000313" key="4">
    <source>
        <dbReference type="EMBL" id="TFK28192.1"/>
    </source>
</evidence>
<dbReference type="Proteomes" id="UP000307440">
    <property type="component" value="Unassembled WGS sequence"/>
</dbReference>
<evidence type="ECO:0008006" key="6">
    <source>
        <dbReference type="Google" id="ProtNLM"/>
    </source>
</evidence>
<keyword evidence="5" id="KW-1185">Reference proteome</keyword>
<keyword evidence="3" id="KW-0732">Signal</keyword>